<evidence type="ECO:0000313" key="8">
    <source>
        <dbReference type="Proteomes" id="UP001152795"/>
    </source>
</evidence>
<name>A0A7D9E3N2_PARCT</name>
<dbReference type="Gene3D" id="2.10.90.10">
    <property type="entry name" value="Cystine-knot cytokines"/>
    <property type="match status" value="2"/>
</dbReference>
<dbReference type="PANTHER" id="PTHR11848:SF302">
    <property type="entry name" value="TGF-BETA FAMILY PROFILE DOMAIN-CONTAINING PROTEIN"/>
    <property type="match status" value="1"/>
</dbReference>
<dbReference type="PANTHER" id="PTHR11848">
    <property type="entry name" value="TGF-BETA FAMILY"/>
    <property type="match status" value="1"/>
</dbReference>
<evidence type="ECO:0000313" key="7">
    <source>
        <dbReference type="EMBL" id="CAB4000877.1"/>
    </source>
</evidence>
<comment type="subcellular location">
    <subcellularLocation>
        <location evidence="1">Secreted</location>
    </subcellularLocation>
</comment>
<dbReference type="AlphaFoldDB" id="A0A7D9E3N2"/>
<protein>
    <submittedName>
        <fullName evidence="7">Growth differentiation factor 8-like</fullName>
    </submittedName>
</protein>
<keyword evidence="4 6" id="KW-0339">Growth factor</keyword>
<dbReference type="InterPro" id="IPR029034">
    <property type="entry name" value="Cystine-knot_cytokine"/>
</dbReference>
<dbReference type="InterPro" id="IPR015615">
    <property type="entry name" value="TGF-beta-rel"/>
</dbReference>
<keyword evidence="8" id="KW-1185">Reference proteome</keyword>
<dbReference type="Proteomes" id="UP001152795">
    <property type="component" value="Unassembled WGS sequence"/>
</dbReference>
<organism evidence="7 8">
    <name type="scientific">Paramuricea clavata</name>
    <name type="common">Red gorgonian</name>
    <name type="synonym">Violescent sea-whip</name>
    <dbReference type="NCBI Taxonomy" id="317549"/>
    <lineage>
        <taxon>Eukaryota</taxon>
        <taxon>Metazoa</taxon>
        <taxon>Cnidaria</taxon>
        <taxon>Anthozoa</taxon>
        <taxon>Octocorallia</taxon>
        <taxon>Malacalcyonacea</taxon>
        <taxon>Plexauridae</taxon>
        <taxon>Paramuricea</taxon>
    </lineage>
</organism>
<dbReference type="SMART" id="SM00204">
    <property type="entry name" value="TGFB"/>
    <property type="match status" value="1"/>
</dbReference>
<dbReference type="EMBL" id="CACRXK020003950">
    <property type="protein sequence ID" value="CAB4000877.1"/>
    <property type="molecule type" value="Genomic_DNA"/>
</dbReference>
<comment type="similarity">
    <text evidence="2 6">Belongs to the TGF-beta family.</text>
</comment>
<evidence type="ECO:0000256" key="3">
    <source>
        <dbReference type="ARBA" id="ARBA00022525"/>
    </source>
</evidence>
<dbReference type="Pfam" id="PF00019">
    <property type="entry name" value="TGF_beta"/>
    <property type="match status" value="1"/>
</dbReference>
<dbReference type="InterPro" id="IPR017948">
    <property type="entry name" value="TGFb_CS"/>
</dbReference>
<evidence type="ECO:0000256" key="4">
    <source>
        <dbReference type="ARBA" id="ARBA00023030"/>
    </source>
</evidence>
<evidence type="ECO:0000256" key="1">
    <source>
        <dbReference type="ARBA" id="ARBA00004613"/>
    </source>
</evidence>
<gene>
    <name evidence="7" type="ORF">PACLA_8A007408</name>
</gene>
<evidence type="ECO:0000256" key="6">
    <source>
        <dbReference type="RuleBase" id="RU000354"/>
    </source>
</evidence>
<dbReference type="InterPro" id="IPR001839">
    <property type="entry name" value="TGF-b_C"/>
</dbReference>
<dbReference type="PROSITE" id="PS00250">
    <property type="entry name" value="TGF_BETA_1"/>
    <property type="match status" value="1"/>
</dbReference>
<dbReference type="PROSITE" id="PS51362">
    <property type="entry name" value="TGF_BETA_2"/>
    <property type="match status" value="1"/>
</dbReference>
<accession>A0A7D9E3N2</accession>
<keyword evidence="5" id="KW-1015">Disulfide bond</keyword>
<sequence length="198" mass="22377">MLFNGKHGCPLRFEVKVDSSNSDKENLNCVDAMKKPYHGLLHGQYYDPNDERRISFDVSELTERVLRNVKEVCKTVDTAQLTIRVKARKCSFSKDKIQNPPYLEISPIPPPTPLQCTPGETRCCMQKMAVMLKEIASNILVPIRYRTGYCRGRCEGGPHNGPCCVPTKTNPLSVLYFKQGIIRKNVLNDVVVNECGCR</sequence>
<dbReference type="GO" id="GO:0005125">
    <property type="term" value="F:cytokine activity"/>
    <property type="evidence" value="ECO:0007669"/>
    <property type="project" value="TreeGrafter"/>
</dbReference>
<proteinExistence type="inferred from homology"/>
<evidence type="ECO:0000256" key="2">
    <source>
        <dbReference type="ARBA" id="ARBA00006656"/>
    </source>
</evidence>
<dbReference type="GO" id="GO:0005615">
    <property type="term" value="C:extracellular space"/>
    <property type="evidence" value="ECO:0007669"/>
    <property type="project" value="TreeGrafter"/>
</dbReference>
<comment type="caution">
    <text evidence="7">The sequence shown here is derived from an EMBL/GenBank/DDBJ whole genome shotgun (WGS) entry which is preliminary data.</text>
</comment>
<evidence type="ECO:0000256" key="5">
    <source>
        <dbReference type="ARBA" id="ARBA00023157"/>
    </source>
</evidence>
<dbReference type="SUPFAM" id="SSF57501">
    <property type="entry name" value="Cystine-knot cytokines"/>
    <property type="match status" value="1"/>
</dbReference>
<reference evidence="7" key="1">
    <citation type="submission" date="2020-04" db="EMBL/GenBank/DDBJ databases">
        <authorList>
            <person name="Alioto T."/>
            <person name="Alioto T."/>
            <person name="Gomez Garrido J."/>
        </authorList>
    </citation>
    <scope>NUCLEOTIDE SEQUENCE</scope>
    <source>
        <strain evidence="7">A484AB</strain>
    </source>
</reference>
<dbReference type="OrthoDB" id="5987191at2759"/>
<dbReference type="GO" id="GO:0008083">
    <property type="term" value="F:growth factor activity"/>
    <property type="evidence" value="ECO:0007669"/>
    <property type="project" value="UniProtKB-KW"/>
</dbReference>
<keyword evidence="3" id="KW-0964">Secreted</keyword>